<gene>
    <name evidence="2" type="ORF">F0U60_26780</name>
</gene>
<evidence type="ECO:0000313" key="2">
    <source>
        <dbReference type="EMBL" id="WNG47331.1"/>
    </source>
</evidence>
<evidence type="ECO:0000313" key="3">
    <source>
        <dbReference type="Proteomes" id="UP001611383"/>
    </source>
</evidence>
<organism evidence="2 3">
    <name type="scientific">Archangium minus</name>
    <dbReference type="NCBI Taxonomy" id="83450"/>
    <lineage>
        <taxon>Bacteria</taxon>
        <taxon>Pseudomonadati</taxon>
        <taxon>Myxococcota</taxon>
        <taxon>Myxococcia</taxon>
        <taxon>Myxococcales</taxon>
        <taxon>Cystobacterineae</taxon>
        <taxon>Archangiaceae</taxon>
        <taxon>Archangium</taxon>
    </lineage>
</organism>
<evidence type="ECO:0000259" key="1">
    <source>
        <dbReference type="Pfam" id="PF13084"/>
    </source>
</evidence>
<protein>
    <submittedName>
        <fullName evidence="2">DUF3943 domain-containing protein</fullName>
    </submittedName>
</protein>
<proteinExistence type="predicted"/>
<dbReference type="EMBL" id="CP043494">
    <property type="protein sequence ID" value="WNG47331.1"/>
    <property type="molecule type" value="Genomic_DNA"/>
</dbReference>
<reference evidence="2 3" key="1">
    <citation type="submission" date="2019-08" db="EMBL/GenBank/DDBJ databases">
        <title>Archangium and Cystobacter genomes.</title>
        <authorList>
            <person name="Chen I.-C.K."/>
            <person name="Wielgoss S."/>
        </authorList>
    </citation>
    <scope>NUCLEOTIDE SEQUENCE [LARGE SCALE GENOMIC DNA]</scope>
    <source>
        <strain evidence="2 3">Cbm 6</strain>
    </source>
</reference>
<dbReference type="Pfam" id="PF13084">
    <property type="entry name" value="DUF3943"/>
    <property type="match status" value="1"/>
</dbReference>
<feature type="domain" description="DUF3943" evidence="1">
    <location>
        <begin position="143"/>
        <end position="246"/>
    </location>
</feature>
<name>A0ABY9WW24_9BACT</name>
<dbReference type="InterPro" id="IPR025079">
    <property type="entry name" value="DUF3943"/>
</dbReference>
<sequence length="534" mass="57192">MRRGRLGGDVEWGASSGAAAQQCVRVRHDCAERGWGVPDGYLQVRGGGLLALLCVCGTLARAEGSPPSVPDESSAVLVPVPALPVEVPVLPADAPVRTNYLVPAIEATAVNLGLFSFHNLISREPFALISWETVRSHLDGTDGWTFDVDNFVTNQFAHPYHGSFTFAGARSSGVPFWQAGLYTFFSSLVWEYFAENEPPSINDQITTTLGGVFLGEVLHRTYSVLTEPQGGKVSTVRRLAGVLVSPASSLNDWIFGGEMNPGDIDSSPPLYGEIAPGVSLMTRFVDRTGAERFPLLTQGPQVSFSGELTYGAPGDPQWRYRHPFSYFDATAGVTFPGTLMANLHIRGLVAGAQYGGQESSTRGLWGLFGLYDYGANHIVRVSSVGVGFGTTLQTRISSRSFLQGTAILGGLGFAAAGNLGLDPSIPRDYHIGPGAQAVLEAKLVRLGLGMLRVRAKNWWVTGAYSEPREGFESIAYLTWDGRVRVAPGLAVGLEIPMALRAYDFGPTHHQVIGGGGLRLTLSYMSDDNFGISGF</sequence>
<dbReference type="Proteomes" id="UP001611383">
    <property type="component" value="Chromosome"/>
</dbReference>
<keyword evidence="3" id="KW-1185">Reference proteome</keyword>
<accession>A0ABY9WW24</accession>